<sequence length="191" mass="20535">MDFLLSKDSVRNCTITRLNGQPAYEVSTPSRFFHTETTTIKKFMGHEVHDMALIELHTYHDSVCKVWGRDMVPKSDGFFSNGKSFIASDGQKYTWKMKSDGLRLRDTLDNTIAVFEESSVGFFGWKSRPAKLSISQAIVDDIIATFVLVEQKRREARRKRNAGGGGGGVTDGGGGGGGGDGGGGGGGGGGY</sequence>
<feature type="region of interest" description="Disordered" evidence="1">
    <location>
        <begin position="155"/>
        <end position="191"/>
    </location>
</feature>
<name>A0A0W0FN13_MONRR</name>
<proteinExistence type="predicted"/>
<protein>
    <recommendedName>
        <fullName evidence="2">DUF6593 domain-containing protein</fullName>
    </recommendedName>
</protein>
<evidence type="ECO:0000259" key="2">
    <source>
        <dbReference type="Pfam" id="PF20236"/>
    </source>
</evidence>
<dbReference type="EMBL" id="LATX01001826">
    <property type="protein sequence ID" value="KTB37707.1"/>
    <property type="molecule type" value="Genomic_DNA"/>
</dbReference>
<evidence type="ECO:0000313" key="4">
    <source>
        <dbReference type="Proteomes" id="UP000054988"/>
    </source>
</evidence>
<reference evidence="3 4" key="1">
    <citation type="submission" date="2015-12" db="EMBL/GenBank/DDBJ databases">
        <title>Draft genome sequence of Moniliophthora roreri, the causal agent of frosty pod rot of cacao.</title>
        <authorList>
            <person name="Aime M.C."/>
            <person name="Diaz-Valderrama J.R."/>
            <person name="Kijpornyongpan T."/>
            <person name="Phillips-Mora W."/>
        </authorList>
    </citation>
    <scope>NUCLEOTIDE SEQUENCE [LARGE SCALE GENOMIC DNA]</scope>
    <source>
        <strain evidence="3 4">MCA 2952</strain>
    </source>
</reference>
<dbReference type="eggNOG" id="ENOG502R0JT">
    <property type="taxonomic scope" value="Eukaryota"/>
</dbReference>
<dbReference type="Proteomes" id="UP000054988">
    <property type="component" value="Unassembled WGS sequence"/>
</dbReference>
<dbReference type="Pfam" id="PF20236">
    <property type="entry name" value="DUF6593"/>
    <property type="match status" value="1"/>
</dbReference>
<comment type="caution">
    <text evidence="3">The sequence shown here is derived from an EMBL/GenBank/DDBJ whole genome shotgun (WGS) entry which is preliminary data.</text>
</comment>
<organism evidence="3 4">
    <name type="scientific">Moniliophthora roreri</name>
    <name type="common">Frosty pod rot fungus</name>
    <name type="synonym">Monilia roreri</name>
    <dbReference type="NCBI Taxonomy" id="221103"/>
    <lineage>
        <taxon>Eukaryota</taxon>
        <taxon>Fungi</taxon>
        <taxon>Dikarya</taxon>
        <taxon>Basidiomycota</taxon>
        <taxon>Agaricomycotina</taxon>
        <taxon>Agaricomycetes</taxon>
        <taxon>Agaricomycetidae</taxon>
        <taxon>Agaricales</taxon>
        <taxon>Marasmiineae</taxon>
        <taxon>Marasmiaceae</taxon>
        <taxon>Moniliophthora</taxon>
    </lineage>
</organism>
<dbReference type="InterPro" id="IPR046528">
    <property type="entry name" value="DUF6593"/>
</dbReference>
<evidence type="ECO:0000256" key="1">
    <source>
        <dbReference type="SAM" id="MobiDB-lite"/>
    </source>
</evidence>
<evidence type="ECO:0000313" key="3">
    <source>
        <dbReference type="EMBL" id="KTB37707.1"/>
    </source>
</evidence>
<feature type="compositionally biased region" description="Gly residues" evidence="1">
    <location>
        <begin position="162"/>
        <end position="191"/>
    </location>
</feature>
<dbReference type="AlphaFoldDB" id="A0A0W0FN13"/>
<feature type="domain" description="DUF6593" evidence="2">
    <location>
        <begin position="8"/>
        <end position="155"/>
    </location>
</feature>
<gene>
    <name evidence="3" type="ORF">WG66_9707</name>
</gene>
<accession>A0A0W0FN13</accession>